<dbReference type="GO" id="GO:0010468">
    <property type="term" value="P:regulation of gene expression"/>
    <property type="evidence" value="ECO:0007669"/>
    <property type="project" value="TreeGrafter"/>
</dbReference>
<evidence type="ECO:0000256" key="12">
    <source>
        <dbReference type="ARBA" id="ARBA00023242"/>
    </source>
</evidence>
<evidence type="ECO:0000256" key="6">
    <source>
        <dbReference type="ARBA" id="ARBA00022853"/>
    </source>
</evidence>
<dbReference type="GO" id="GO:0048512">
    <property type="term" value="P:circadian behavior"/>
    <property type="evidence" value="ECO:0007669"/>
    <property type="project" value="UniProtKB-ARBA"/>
</dbReference>
<keyword evidence="12" id="KW-0539">Nucleus</keyword>
<keyword evidence="8" id="KW-0560">Oxidoreductase</keyword>
<evidence type="ECO:0000256" key="14">
    <source>
        <dbReference type="ARBA" id="ARBA00053408"/>
    </source>
</evidence>
<dbReference type="FunFam" id="2.60.120.650:FF:000048">
    <property type="entry name" value="Lysine-specific demethylase 4A"/>
    <property type="match status" value="1"/>
</dbReference>
<gene>
    <name evidence="18" type="primary">LOC119644464</name>
</gene>
<evidence type="ECO:0000259" key="15">
    <source>
        <dbReference type="PROSITE" id="PS51183"/>
    </source>
</evidence>
<keyword evidence="7" id="KW-0223">Dioxygenase</keyword>
<keyword evidence="10" id="KW-0805">Transcription regulation</keyword>
<feature type="non-terminal residue" evidence="18">
    <location>
        <position position="369"/>
    </location>
</feature>
<dbReference type="GO" id="GO:0005634">
    <property type="term" value="C:nucleus"/>
    <property type="evidence" value="ECO:0007669"/>
    <property type="project" value="TreeGrafter"/>
</dbReference>
<protein>
    <recommendedName>
        <fullName evidence="3">[histone H3]-trimethyl-L-lysine(9) demethylase</fullName>
        <ecNumber evidence="3">1.14.11.66</ecNumber>
    </recommendedName>
</protein>
<accession>A0A9C5ZHW0</accession>
<feature type="domain" description="JmjC" evidence="16">
    <location>
        <begin position="140"/>
        <end position="306"/>
    </location>
</feature>
<comment type="function">
    <text evidence="14">Probable histone demethylase that specifically demethylates 'Lys-9' and 'Lys-36' residues of histone H3, thereby playing a central role in histone code. Demethylation of Lys residue generates formaldehyde and succinate.</text>
</comment>
<dbReference type="InterPro" id="IPR003347">
    <property type="entry name" value="JmjC_dom"/>
</dbReference>
<evidence type="ECO:0000256" key="8">
    <source>
        <dbReference type="ARBA" id="ARBA00023002"/>
    </source>
</evidence>
<evidence type="ECO:0000256" key="13">
    <source>
        <dbReference type="ARBA" id="ARBA00049349"/>
    </source>
</evidence>
<evidence type="ECO:0000256" key="11">
    <source>
        <dbReference type="ARBA" id="ARBA00023163"/>
    </source>
</evidence>
<dbReference type="GO" id="GO:0140681">
    <property type="term" value="F:histone H3K36me2/H3K36me3 demethylase activity"/>
    <property type="evidence" value="ECO:0007669"/>
    <property type="project" value="UniProtKB-ARBA"/>
</dbReference>
<dbReference type="GO" id="GO:0000785">
    <property type="term" value="C:chromatin"/>
    <property type="evidence" value="ECO:0007669"/>
    <property type="project" value="TreeGrafter"/>
</dbReference>
<evidence type="ECO:0000259" key="16">
    <source>
        <dbReference type="PROSITE" id="PS51184"/>
    </source>
</evidence>
<keyword evidence="17" id="KW-1185">Reference proteome</keyword>
<proteinExistence type="inferred from homology"/>
<dbReference type="Pfam" id="PF02373">
    <property type="entry name" value="JmjC"/>
    <property type="match status" value="1"/>
</dbReference>
<dbReference type="Pfam" id="PF02375">
    <property type="entry name" value="JmjN"/>
    <property type="match status" value="1"/>
</dbReference>
<dbReference type="PANTHER" id="PTHR10694">
    <property type="entry name" value="LYSINE-SPECIFIC DEMETHYLASE"/>
    <property type="match status" value="1"/>
</dbReference>
<keyword evidence="5" id="KW-0862">Zinc</keyword>
<sequence length="369" mass="42612">MSTNDIPRIMVFQPTWNEFKNFPKYIAFMESQGAHKAGLAKVLPPPGWLARKSGYDNLDAFNITISSPISQVTTGEPGAYQQFVIKQKPLTLEQFSVLANTERYRTPRHLDYEDLERKYWKNIIYLPPIYGAGVSGSITDTDQDYWNINRLGTILDYVKEDYDIEIGGVNTAYLYFGMWKTTFPWHTEDMDLYSINYLHFGAPKAWYSVPPEHGRKFEKVANQYFKSTYQNCNAFLRHKMTLISPNILKQHGVPVNKITQQKGEFMITFPFSYHAGFNHGFNCAESTNFAMERWIEYGKHASQCTCSADKVKISMDTFVKRFQPERYQSWLAGTDYGQHPEFSPKKPIPTSRLSLSLDAIDNKCNENAH</sequence>
<dbReference type="RefSeq" id="XP_037899953.1">
    <property type="nucleotide sequence ID" value="XM_038044025.1"/>
</dbReference>
<comment type="catalytic activity">
    <reaction evidence="13">
        <text>N(6),N(6),N(6)-trimethyl-L-lysyl(9)-[histone H3] + 2 2-oxoglutarate + 2 O2 = N(6)-methyl-L-lysyl(9)-[histone H3] + 2 formaldehyde + 2 succinate + 2 CO2</text>
        <dbReference type="Rhea" id="RHEA:60200"/>
        <dbReference type="Rhea" id="RHEA-COMP:15538"/>
        <dbReference type="Rhea" id="RHEA-COMP:15542"/>
        <dbReference type="ChEBI" id="CHEBI:15379"/>
        <dbReference type="ChEBI" id="CHEBI:16526"/>
        <dbReference type="ChEBI" id="CHEBI:16810"/>
        <dbReference type="ChEBI" id="CHEBI:16842"/>
        <dbReference type="ChEBI" id="CHEBI:30031"/>
        <dbReference type="ChEBI" id="CHEBI:61929"/>
        <dbReference type="ChEBI" id="CHEBI:61961"/>
        <dbReference type="EC" id="1.14.11.66"/>
    </reaction>
</comment>
<dbReference type="SUPFAM" id="SSF51197">
    <property type="entry name" value="Clavaminate synthase-like"/>
    <property type="match status" value="1"/>
</dbReference>
<organism evidence="17 18">
    <name type="scientific">Glossina fuscipes</name>
    <dbReference type="NCBI Taxonomy" id="7396"/>
    <lineage>
        <taxon>Eukaryota</taxon>
        <taxon>Metazoa</taxon>
        <taxon>Ecdysozoa</taxon>
        <taxon>Arthropoda</taxon>
        <taxon>Hexapoda</taxon>
        <taxon>Insecta</taxon>
        <taxon>Pterygota</taxon>
        <taxon>Neoptera</taxon>
        <taxon>Endopterygota</taxon>
        <taxon>Diptera</taxon>
        <taxon>Brachycera</taxon>
        <taxon>Muscomorpha</taxon>
        <taxon>Hippoboscoidea</taxon>
        <taxon>Glossinidae</taxon>
        <taxon>Glossina</taxon>
    </lineage>
</organism>
<evidence type="ECO:0000313" key="17">
    <source>
        <dbReference type="Proteomes" id="UP000092443"/>
    </source>
</evidence>
<dbReference type="KEGG" id="gfs:119644464"/>
<comment type="cofactor">
    <cofactor evidence="1">
        <name>Fe(2+)</name>
        <dbReference type="ChEBI" id="CHEBI:29033"/>
    </cofactor>
</comment>
<evidence type="ECO:0000256" key="9">
    <source>
        <dbReference type="ARBA" id="ARBA00023004"/>
    </source>
</evidence>
<reference evidence="18" key="1">
    <citation type="submission" date="2025-08" db="UniProtKB">
        <authorList>
            <consortium name="RefSeq"/>
        </authorList>
    </citation>
    <scope>IDENTIFICATION</scope>
    <source>
        <tissue evidence="18">Whole body pupa</tissue>
    </source>
</reference>
<feature type="domain" description="JmjN" evidence="15">
    <location>
        <begin position="9"/>
        <end position="51"/>
    </location>
</feature>
<keyword evidence="9" id="KW-0408">Iron</keyword>
<evidence type="ECO:0000256" key="10">
    <source>
        <dbReference type="ARBA" id="ARBA00023015"/>
    </source>
</evidence>
<dbReference type="PANTHER" id="PTHR10694:SF129">
    <property type="entry name" value="LYSINE-SPECIFIC DEMETHYLASE 4B-RELATED"/>
    <property type="match status" value="1"/>
</dbReference>
<dbReference type="PROSITE" id="PS51184">
    <property type="entry name" value="JMJC"/>
    <property type="match status" value="1"/>
</dbReference>
<evidence type="ECO:0000256" key="2">
    <source>
        <dbReference type="ARBA" id="ARBA00009711"/>
    </source>
</evidence>
<evidence type="ECO:0000256" key="5">
    <source>
        <dbReference type="ARBA" id="ARBA00022833"/>
    </source>
</evidence>
<dbReference type="InterPro" id="IPR003349">
    <property type="entry name" value="JmjN"/>
</dbReference>
<evidence type="ECO:0000256" key="1">
    <source>
        <dbReference type="ARBA" id="ARBA00001954"/>
    </source>
</evidence>
<evidence type="ECO:0000256" key="3">
    <source>
        <dbReference type="ARBA" id="ARBA00012900"/>
    </source>
</evidence>
<dbReference type="PROSITE" id="PS51183">
    <property type="entry name" value="JMJN"/>
    <property type="match status" value="1"/>
</dbReference>
<dbReference type="GeneID" id="119644464"/>
<keyword evidence="6" id="KW-0156">Chromatin regulator</keyword>
<evidence type="ECO:0000313" key="18">
    <source>
        <dbReference type="RefSeq" id="XP_037899953.1"/>
    </source>
</evidence>
<comment type="similarity">
    <text evidence="2">Belongs to the JHDM3 histone demethylase family.</text>
</comment>
<dbReference type="SMART" id="SM00558">
    <property type="entry name" value="JmjC"/>
    <property type="match status" value="1"/>
</dbReference>
<name>A0A9C5ZHW0_9MUSC</name>
<evidence type="ECO:0000256" key="4">
    <source>
        <dbReference type="ARBA" id="ARBA00022723"/>
    </source>
</evidence>
<evidence type="ECO:0000256" key="7">
    <source>
        <dbReference type="ARBA" id="ARBA00022964"/>
    </source>
</evidence>
<dbReference type="GO" id="GO:0140684">
    <property type="term" value="F:histone H3K9me2/H3K9me3 demethylase activity"/>
    <property type="evidence" value="ECO:0007669"/>
    <property type="project" value="UniProtKB-EC"/>
</dbReference>
<dbReference type="EC" id="1.14.11.66" evidence="3"/>
<keyword evidence="4" id="KW-0479">Metal-binding</keyword>
<dbReference type="GO" id="GO:0046872">
    <property type="term" value="F:metal ion binding"/>
    <property type="evidence" value="ECO:0007669"/>
    <property type="project" value="UniProtKB-KW"/>
</dbReference>
<dbReference type="Gene3D" id="2.60.120.650">
    <property type="entry name" value="Cupin"/>
    <property type="match status" value="1"/>
</dbReference>
<dbReference type="SMART" id="SM00545">
    <property type="entry name" value="JmjN"/>
    <property type="match status" value="1"/>
</dbReference>
<dbReference type="AlphaFoldDB" id="A0A9C5ZHW0"/>
<keyword evidence="11" id="KW-0804">Transcription</keyword>
<dbReference type="Proteomes" id="UP000092443">
    <property type="component" value="Unplaced"/>
</dbReference>